<evidence type="ECO:0000259" key="3">
    <source>
        <dbReference type="PROSITE" id="PS51168"/>
    </source>
</evidence>
<dbReference type="RefSeq" id="WP_380863468.1">
    <property type="nucleotide sequence ID" value="NZ_JBHRXV010000011.1"/>
</dbReference>
<dbReference type="PANTHER" id="PTHR38041:SF1">
    <property type="entry name" value="CHORISMATE MUTASE"/>
    <property type="match status" value="1"/>
</dbReference>
<gene>
    <name evidence="4" type="ORF">ACFOMD_15275</name>
</gene>
<keyword evidence="2" id="KW-0413">Isomerase</keyword>
<feature type="domain" description="Chorismate mutase" evidence="3">
    <location>
        <begin position="1"/>
        <end position="85"/>
    </location>
</feature>
<dbReference type="EMBL" id="JBHRXV010000011">
    <property type="protein sequence ID" value="MFC3713935.1"/>
    <property type="molecule type" value="Genomic_DNA"/>
</dbReference>
<reference evidence="5" key="1">
    <citation type="journal article" date="2019" name="Int. J. Syst. Evol. Microbiol.">
        <title>The Global Catalogue of Microorganisms (GCM) 10K type strain sequencing project: providing services to taxonomists for standard genome sequencing and annotation.</title>
        <authorList>
            <consortium name="The Broad Institute Genomics Platform"/>
            <consortium name="The Broad Institute Genome Sequencing Center for Infectious Disease"/>
            <person name="Wu L."/>
            <person name="Ma J."/>
        </authorList>
    </citation>
    <scope>NUCLEOTIDE SEQUENCE [LARGE SCALE GENOMIC DNA]</scope>
    <source>
        <strain evidence="5">KCTC 42644</strain>
    </source>
</reference>
<dbReference type="PANTHER" id="PTHR38041">
    <property type="entry name" value="CHORISMATE MUTASE"/>
    <property type="match status" value="1"/>
</dbReference>
<dbReference type="InterPro" id="IPR036979">
    <property type="entry name" value="CM_dom_sf"/>
</dbReference>
<dbReference type="SMART" id="SM00830">
    <property type="entry name" value="CM_2"/>
    <property type="match status" value="1"/>
</dbReference>
<dbReference type="Proteomes" id="UP001595615">
    <property type="component" value="Unassembled WGS sequence"/>
</dbReference>
<dbReference type="InterPro" id="IPR051331">
    <property type="entry name" value="Chorismate_mutase-related"/>
</dbReference>
<organism evidence="4 5">
    <name type="scientific">Sphingoaurantiacus capsulatus</name>
    <dbReference type="NCBI Taxonomy" id="1771310"/>
    <lineage>
        <taxon>Bacteria</taxon>
        <taxon>Pseudomonadati</taxon>
        <taxon>Pseudomonadota</taxon>
        <taxon>Alphaproteobacteria</taxon>
        <taxon>Sphingomonadales</taxon>
        <taxon>Sphingosinicellaceae</taxon>
        <taxon>Sphingoaurantiacus</taxon>
    </lineage>
</organism>
<keyword evidence="5" id="KW-1185">Reference proteome</keyword>
<evidence type="ECO:0000256" key="2">
    <source>
        <dbReference type="ARBA" id="ARBA00023235"/>
    </source>
</evidence>
<evidence type="ECO:0000256" key="1">
    <source>
        <dbReference type="ARBA" id="ARBA00012404"/>
    </source>
</evidence>
<name>A0ABV7XCP9_9SPHN</name>
<proteinExistence type="predicted"/>
<dbReference type="PROSITE" id="PS51168">
    <property type="entry name" value="CHORISMATE_MUT_2"/>
    <property type="match status" value="1"/>
</dbReference>
<dbReference type="InterPro" id="IPR002701">
    <property type="entry name" value="CM_II_prokaryot"/>
</dbReference>
<evidence type="ECO:0000313" key="5">
    <source>
        <dbReference type="Proteomes" id="UP001595615"/>
    </source>
</evidence>
<dbReference type="EC" id="5.4.99.5" evidence="1"/>
<dbReference type="InterPro" id="IPR036263">
    <property type="entry name" value="Chorismate_II_sf"/>
</dbReference>
<dbReference type="Gene3D" id="1.20.59.10">
    <property type="entry name" value="Chorismate mutase"/>
    <property type="match status" value="1"/>
</dbReference>
<protein>
    <recommendedName>
        <fullName evidence="1">chorismate mutase</fullName>
        <ecNumber evidence="1">5.4.99.5</ecNumber>
    </recommendedName>
</protein>
<accession>A0ABV7XCP9</accession>
<comment type="caution">
    <text evidence="4">The sequence shown here is derived from an EMBL/GenBank/DDBJ whole genome shotgun (WGS) entry which is preliminary data.</text>
</comment>
<evidence type="ECO:0000313" key="4">
    <source>
        <dbReference type="EMBL" id="MFC3713935.1"/>
    </source>
</evidence>
<sequence>MAEVRAGIDALDRQLVTLMAERLGYIAAAARIKPERGAVRDEWRKADVLAKVKAASEAQGVPPELTADLWERMVEFSIAHEFVLFDRKNS</sequence>
<dbReference type="SUPFAM" id="SSF48600">
    <property type="entry name" value="Chorismate mutase II"/>
    <property type="match status" value="1"/>
</dbReference>
<dbReference type="Pfam" id="PF01817">
    <property type="entry name" value="CM_2"/>
    <property type="match status" value="1"/>
</dbReference>